<accession>A0A2K8SKF5</accession>
<protein>
    <submittedName>
        <fullName evidence="1">Uncharacterized protein</fullName>
    </submittedName>
</protein>
<evidence type="ECO:0000313" key="1">
    <source>
        <dbReference type="EMBL" id="AUB35773.1"/>
    </source>
</evidence>
<dbReference type="EMBL" id="CP024785">
    <property type="protein sequence ID" value="AUB35773.1"/>
    <property type="molecule type" value="Genomic_DNA"/>
</dbReference>
<sequence length="39" mass="4660">MVGIIYSFIFILEAILEKRLFYPALCSYNHEFSVKNIEF</sequence>
<proteinExistence type="predicted"/>
<name>A0A2K8SKF5_9NOSO</name>
<dbReference type="AlphaFoldDB" id="A0A2K8SKF5"/>
<keyword evidence="2" id="KW-1185">Reference proteome</keyword>
<dbReference type="Proteomes" id="UP000232003">
    <property type="component" value="Chromosome"/>
</dbReference>
<organism evidence="1 2">
    <name type="scientific">Nostoc flagelliforme CCNUN1</name>
    <dbReference type="NCBI Taxonomy" id="2038116"/>
    <lineage>
        <taxon>Bacteria</taxon>
        <taxon>Bacillati</taxon>
        <taxon>Cyanobacteriota</taxon>
        <taxon>Cyanophyceae</taxon>
        <taxon>Nostocales</taxon>
        <taxon>Nostocaceae</taxon>
        <taxon>Nostoc</taxon>
    </lineage>
</organism>
<dbReference type="KEGG" id="nfl:COO91_01664"/>
<reference evidence="1 2" key="1">
    <citation type="submission" date="2017-11" db="EMBL/GenBank/DDBJ databases">
        <title>Complete genome of a free-living desiccation-tolerant cyanobacterium and its photosynthetic adaptation to extreme terrestrial habitat.</title>
        <authorList>
            <person name="Shang J."/>
        </authorList>
    </citation>
    <scope>NUCLEOTIDE SEQUENCE [LARGE SCALE GENOMIC DNA]</scope>
    <source>
        <strain evidence="1 2">CCNUN1</strain>
    </source>
</reference>
<evidence type="ECO:0000313" key="2">
    <source>
        <dbReference type="Proteomes" id="UP000232003"/>
    </source>
</evidence>
<gene>
    <name evidence="1" type="ORF">COO91_01664</name>
</gene>